<proteinExistence type="predicted"/>
<dbReference type="PANTHER" id="PTHR12992">
    <property type="entry name" value="NUDIX HYDROLASE"/>
    <property type="match status" value="1"/>
</dbReference>
<organism evidence="8 9">
    <name type="scientific">Shewanella polaris</name>
    <dbReference type="NCBI Taxonomy" id="2588449"/>
    <lineage>
        <taxon>Bacteria</taxon>
        <taxon>Pseudomonadati</taxon>
        <taxon>Pseudomonadota</taxon>
        <taxon>Gammaproteobacteria</taxon>
        <taxon>Alteromonadales</taxon>
        <taxon>Shewanellaceae</taxon>
        <taxon>Shewanella</taxon>
    </lineage>
</organism>
<evidence type="ECO:0000259" key="7">
    <source>
        <dbReference type="PROSITE" id="PS51462"/>
    </source>
</evidence>
<keyword evidence="9" id="KW-1185">Reference proteome</keyword>
<dbReference type="Proteomes" id="UP000319809">
    <property type="component" value="Chromosome"/>
</dbReference>
<dbReference type="Pfam" id="PF00293">
    <property type="entry name" value="NUDIX"/>
    <property type="match status" value="1"/>
</dbReference>
<dbReference type="AlphaFoldDB" id="A0A4Y5YEA8"/>
<evidence type="ECO:0000313" key="9">
    <source>
        <dbReference type="Proteomes" id="UP000319809"/>
    </source>
</evidence>
<dbReference type="EMBL" id="CP041036">
    <property type="protein sequence ID" value="QDE31111.1"/>
    <property type="molecule type" value="Genomic_DNA"/>
</dbReference>
<keyword evidence="3" id="KW-0479">Metal-binding</keyword>
<dbReference type="CDD" id="cd03426">
    <property type="entry name" value="NUDIX_CoAse_Nudt7"/>
    <property type="match status" value="1"/>
</dbReference>
<evidence type="ECO:0000313" key="8">
    <source>
        <dbReference type="EMBL" id="QDE31111.1"/>
    </source>
</evidence>
<dbReference type="RefSeq" id="WP_140234086.1">
    <property type="nucleotide sequence ID" value="NZ_CP041036.1"/>
</dbReference>
<gene>
    <name evidence="8" type="ORF">FH971_09100</name>
</gene>
<dbReference type="PROSITE" id="PS51462">
    <property type="entry name" value="NUDIX"/>
    <property type="match status" value="1"/>
</dbReference>
<protein>
    <submittedName>
        <fullName evidence="8">CoA pyrophosphatase</fullName>
    </submittedName>
</protein>
<evidence type="ECO:0000256" key="1">
    <source>
        <dbReference type="ARBA" id="ARBA00001936"/>
    </source>
</evidence>
<feature type="domain" description="Nudix hydrolase" evidence="7">
    <location>
        <begin position="28"/>
        <end position="160"/>
    </location>
</feature>
<reference evidence="8 9" key="1">
    <citation type="submission" date="2019-06" db="EMBL/GenBank/DDBJ databases">
        <title>The genome of Shewanella sp. SM1901.</title>
        <authorList>
            <person name="Cha Q."/>
        </authorList>
    </citation>
    <scope>NUCLEOTIDE SEQUENCE [LARGE SCALE GENOMIC DNA]</scope>
    <source>
        <strain evidence="8 9">SM1901</strain>
    </source>
</reference>
<dbReference type="GO" id="GO:0046872">
    <property type="term" value="F:metal ion binding"/>
    <property type="evidence" value="ECO:0007669"/>
    <property type="project" value="UniProtKB-KW"/>
</dbReference>
<dbReference type="KEGG" id="spol:FH971_09100"/>
<dbReference type="GO" id="GO:0010945">
    <property type="term" value="F:coenzyme A diphosphatase activity"/>
    <property type="evidence" value="ECO:0007669"/>
    <property type="project" value="InterPro"/>
</dbReference>
<dbReference type="InterPro" id="IPR000086">
    <property type="entry name" value="NUDIX_hydrolase_dom"/>
</dbReference>
<evidence type="ECO:0000256" key="5">
    <source>
        <dbReference type="ARBA" id="ARBA00022842"/>
    </source>
</evidence>
<sequence>MNKHEFTLRYNLHRLGSSIPSAPQSYIGRQAAVLIPVIEVKQQLHLILTKRPMHLRHHPGQISFPGGKVEPEDINAIYTALREAHEEIGLSPENVDVLGVFPPHKTFTGFEITPVVAMVKHPFELVLDPGEVEDCFLVPLNFFIERSNHHKLSYYRYGAHYQVHFMPFEDKFIWGVTAAIIDLLCRHVDVNE</sequence>
<accession>A0A4Y5YEA8</accession>
<keyword evidence="4" id="KW-0378">Hydrolase</keyword>
<dbReference type="NCBIfam" id="NF007980">
    <property type="entry name" value="PRK10707.1"/>
    <property type="match status" value="1"/>
</dbReference>
<dbReference type="InterPro" id="IPR015797">
    <property type="entry name" value="NUDIX_hydrolase-like_dom_sf"/>
</dbReference>
<comment type="cofactor">
    <cofactor evidence="1">
        <name>Mn(2+)</name>
        <dbReference type="ChEBI" id="CHEBI:29035"/>
    </cofactor>
</comment>
<comment type="cofactor">
    <cofactor evidence="2">
        <name>Mg(2+)</name>
        <dbReference type="ChEBI" id="CHEBI:18420"/>
    </cofactor>
</comment>
<dbReference type="Gene3D" id="3.90.79.10">
    <property type="entry name" value="Nucleoside Triphosphate Pyrophosphohydrolase"/>
    <property type="match status" value="1"/>
</dbReference>
<evidence type="ECO:0000256" key="2">
    <source>
        <dbReference type="ARBA" id="ARBA00001946"/>
    </source>
</evidence>
<evidence type="ECO:0000256" key="6">
    <source>
        <dbReference type="ARBA" id="ARBA00023211"/>
    </source>
</evidence>
<dbReference type="PANTHER" id="PTHR12992:SF11">
    <property type="entry name" value="MITOCHONDRIAL COENZYME A DIPHOSPHATASE NUDT8"/>
    <property type="match status" value="1"/>
</dbReference>
<keyword evidence="5" id="KW-0460">Magnesium</keyword>
<dbReference type="InterPro" id="IPR045121">
    <property type="entry name" value="CoAse"/>
</dbReference>
<evidence type="ECO:0000256" key="3">
    <source>
        <dbReference type="ARBA" id="ARBA00022723"/>
    </source>
</evidence>
<name>A0A4Y5YEA8_9GAMM</name>
<dbReference type="SUPFAM" id="SSF55811">
    <property type="entry name" value="Nudix"/>
    <property type="match status" value="1"/>
</dbReference>
<evidence type="ECO:0000256" key="4">
    <source>
        <dbReference type="ARBA" id="ARBA00022801"/>
    </source>
</evidence>
<keyword evidence="6" id="KW-0464">Manganese</keyword>